<evidence type="ECO:0000256" key="12">
    <source>
        <dbReference type="SAM" id="Phobius"/>
    </source>
</evidence>
<dbReference type="PRINTS" id="PR00926">
    <property type="entry name" value="MITOCARRIER"/>
</dbReference>
<evidence type="ECO:0000256" key="10">
    <source>
        <dbReference type="PROSITE-ProRule" id="PRU00282"/>
    </source>
</evidence>
<evidence type="ECO:0000256" key="8">
    <source>
        <dbReference type="ARBA" id="ARBA00023128"/>
    </source>
</evidence>
<evidence type="ECO:0000256" key="1">
    <source>
        <dbReference type="ARBA" id="ARBA00004448"/>
    </source>
</evidence>
<reference evidence="13" key="1">
    <citation type="submission" date="2016-11" db="UniProtKB">
        <authorList>
            <consortium name="WormBaseParasite"/>
        </authorList>
    </citation>
    <scope>IDENTIFICATION</scope>
    <source>
        <strain evidence="13">pt0022</strain>
    </source>
</reference>
<dbReference type="GO" id="GO:0005313">
    <property type="term" value="F:L-glutamate transmembrane transporter activity"/>
    <property type="evidence" value="ECO:0007669"/>
    <property type="project" value="TreeGrafter"/>
</dbReference>
<evidence type="ECO:0000256" key="7">
    <source>
        <dbReference type="ARBA" id="ARBA00022989"/>
    </source>
</evidence>
<dbReference type="PANTHER" id="PTHR45678:SF5">
    <property type="entry name" value="AT03939P-RELATED"/>
    <property type="match status" value="1"/>
</dbReference>
<evidence type="ECO:0000256" key="5">
    <source>
        <dbReference type="ARBA" id="ARBA00022737"/>
    </source>
</evidence>
<dbReference type="PROSITE" id="PS51257">
    <property type="entry name" value="PROKAR_LIPOPROTEIN"/>
    <property type="match status" value="1"/>
</dbReference>
<keyword evidence="3 11" id="KW-0813">Transport</keyword>
<keyword evidence="4 10" id="KW-0812">Transmembrane</keyword>
<feature type="repeat" description="Solcar" evidence="10">
    <location>
        <begin position="118"/>
        <end position="209"/>
    </location>
</feature>
<dbReference type="Gene3D" id="1.50.40.10">
    <property type="entry name" value="Mitochondrial carrier domain"/>
    <property type="match status" value="1"/>
</dbReference>
<dbReference type="InterPro" id="IPR023395">
    <property type="entry name" value="MCP_dom_sf"/>
</dbReference>
<evidence type="ECO:0000256" key="2">
    <source>
        <dbReference type="ARBA" id="ARBA00006375"/>
    </source>
</evidence>
<comment type="subcellular location">
    <subcellularLocation>
        <location evidence="1">Mitochondrion inner membrane</location>
        <topology evidence="1">Multi-pass membrane protein</topology>
    </subcellularLocation>
</comment>
<dbReference type="Pfam" id="PF00153">
    <property type="entry name" value="Mito_carr"/>
    <property type="match status" value="3"/>
</dbReference>
<keyword evidence="8" id="KW-0496">Mitochondrion</keyword>
<dbReference type="InterPro" id="IPR051028">
    <property type="entry name" value="Mito_Solute_Carrier"/>
</dbReference>
<keyword evidence="6" id="KW-0999">Mitochondrion inner membrane</keyword>
<protein>
    <submittedName>
        <fullName evidence="13">Mitochondrial carrier protein</fullName>
    </submittedName>
</protein>
<feature type="repeat" description="Solcar" evidence="10">
    <location>
        <begin position="220"/>
        <end position="310"/>
    </location>
</feature>
<dbReference type="SUPFAM" id="SSF103506">
    <property type="entry name" value="Mitochondrial carrier"/>
    <property type="match status" value="1"/>
</dbReference>
<feature type="transmembrane region" description="Helical" evidence="12">
    <location>
        <begin position="280"/>
        <end position="303"/>
    </location>
</feature>
<dbReference type="GO" id="GO:0043490">
    <property type="term" value="P:malate-aspartate shuttle"/>
    <property type="evidence" value="ECO:0007669"/>
    <property type="project" value="TreeGrafter"/>
</dbReference>
<feature type="transmembrane region" description="Helical" evidence="12">
    <location>
        <begin position="20"/>
        <end position="39"/>
    </location>
</feature>
<accession>A0A1I8ET78</accession>
<evidence type="ECO:0000256" key="11">
    <source>
        <dbReference type="RuleBase" id="RU000488"/>
    </source>
</evidence>
<feature type="repeat" description="Solcar" evidence="10">
    <location>
        <begin position="13"/>
        <end position="109"/>
    </location>
</feature>
<dbReference type="GO" id="GO:0015183">
    <property type="term" value="F:L-aspartate transmembrane transporter activity"/>
    <property type="evidence" value="ECO:0007669"/>
    <property type="project" value="TreeGrafter"/>
</dbReference>
<keyword evidence="5" id="KW-0677">Repeat</keyword>
<evidence type="ECO:0000256" key="6">
    <source>
        <dbReference type="ARBA" id="ARBA00022792"/>
    </source>
</evidence>
<dbReference type="PROSITE" id="PS50920">
    <property type="entry name" value="SOLCAR"/>
    <property type="match status" value="3"/>
</dbReference>
<keyword evidence="7 12" id="KW-1133">Transmembrane helix</keyword>
<evidence type="ECO:0000256" key="4">
    <source>
        <dbReference type="ARBA" id="ARBA00022692"/>
    </source>
</evidence>
<dbReference type="PANTHER" id="PTHR45678">
    <property type="entry name" value="MITOCHONDRIAL 2-OXODICARBOXYLATE CARRIER 1-RELATED"/>
    <property type="match status" value="1"/>
</dbReference>
<dbReference type="InterPro" id="IPR002067">
    <property type="entry name" value="MCP"/>
</dbReference>
<proteinExistence type="inferred from homology"/>
<name>A0A1I8ET78_WUCBA</name>
<organism evidence="13">
    <name type="scientific">Wuchereria bancrofti</name>
    <dbReference type="NCBI Taxonomy" id="6293"/>
    <lineage>
        <taxon>Eukaryota</taxon>
        <taxon>Metazoa</taxon>
        <taxon>Ecdysozoa</taxon>
        <taxon>Nematoda</taxon>
        <taxon>Chromadorea</taxon>
        <taxon>Rhabditida</taxon>
        <taxon>Spirurina</taxon>
        <taxon>Spiruromorpha</taxon>
        <taxon>Filarioidea</taxon>
        <taxon>Onchocercidae</taxon>
        <taxon>Wuchereria</taxon>
    </lineage>
</organism>
<dbReference type="InterPro" id="IPR018108">
    <property type="entry name" value="MCP_transmembrane"/>
</dbReference>
<feature type="transmembrane region" description="Helical" evidence="12">
    <location>
        <begin position="180"/>
        <end position="201"/>
    </location>
</feature>
<dbReference type="FunFam" id="1.50.40.10:FF:000101">
    <property type="entry name" value="SLC (SoLute Carrier) homolog"/>
    <property type="match status" value="1"/>
</dbReference>
<dbReference type="WBParaSite" id="maker-PairedContig_4425-snap-gene-0.31-mRNA-1">
    <property type="protein sequence ID" value="maker-PairedContig_4425-snap-gene-0.31-mRNA-1"/>
    <property type="gene ID" value="maker-PairedContig_4425-snap-gene-0.31"/>
</dbReference>
<evidence type="ECO:0000256" key="9">
    <source>
        <dbReference type="ARBA" id="ARBA00023136"/>
    </source>
</evidence>
<dbReference type="STRING" id="6293.A0A1I8ET78"/>
<evidence type="ECO:0000313" key="13">
    <source>
        <dbReference type="WBParaSite" id="maker-PairedContig_4425-snap-gene-0.31-mRNA-1"/>
    </source>
</evidence>
<sequence length="339" mass="36917">MDKAQISNSSQGFAYLPKVINGGIAGIVGIACVFPIDLVKTRLQNQRVTGNGRIQYKGILDCAKQTWRHGGGTIFAKIRGIYSGIGVNLLLITPEKAIKLVANDFFRFYLAVPYQEQLPLVRGMVAGGGAGFCQIIVTTPMELLKIQMQDAGRTTGQTESKKLSAIGLTMDLLRNRGIFGLYKGIAPTMVRDVSFSVLYFPSFAYLNSLGPRSSDGSGGTVFYASFSAGLTAAAFSSFSVTPLDVIKTRMQLISRGEGETEYQNICDAFMKILRHEGPRALFKGAVCRMLVMAPLFGIAQMVYYTGIAEFFLGIPKTPTGDSFSIEIPHNSVEQHKNFK</sequence>
<evidence type="ECO:0000256" key="3">
    <source>
        <dbReference type="ARBA" id="ARBA00022448"/>
    </source>
</evidence>
<dbReference type="GO" id="GO:0005743">
    <property type="term" value="C:mitochondrial inner membrane"/>
    <property type="evidence" value="ECO:0007669"/>
    <property type="project" value="UniProtKB-SubCell"/>
</dbReference>
<comment type="similarity">
    <text evidence="2 11">Belongs to the mitochondrial carrier (TC 2.A.29) family.</text>
</comment>
<feature type="transmembrane region" description="Helical" evidence="12">
    <location>
        <begin position="221"/>
        <end position="246"/>
    </location>
</feature>
<keyword evidence="9 10" id="KW-0472">Membrane</keyword>
<dbReference type="AlphaFoldDB" id="A0A1I8ET78"/>